<dbReference type="GeneID" id="84221041"/>
<dbReference type="EMBL" id="LJCQ01000112">
    <property type="protein sequence ID" value="KPV47229.1"/>
    <property type="molecule type" value="Genomic_DNA"/>
</dbReference>
<dbReference type="SUPFAM" id="SSF53383">
    <property type="entry name" value="PLP-dependent transferases"/>
    <property type="match status" value="1"/>
</dbReference>
<dbReference type="PANTHER" id="PTHR43586">
    <property type="entry name" value="CYSTEINE DESULFURASE"/>
    <property type="match status" value="1"/>
</dbReference>
<accession>A0A0N8PQI6</accession>
<evidence type="ECO:0000313" key="4">
    <source>
        <dbReference type="Proteomes" id="UP000050320"/>
    </source>
</evidence>
<name>A0A0N8PQI6_9ARCH</name>
<dbReference type="PANTHER" id="PTHR43586:SF15">
    <property type="entry name" value="BLR3095 PROTEIN"/>
    <property type="match status" value="1"/>
</dbReference>
<dbReference type="PATRIC" id="fig|507754.4.peg.234"/>
<dbReference type="InterPro" id="IPR015421">
    <property type="entry name" value="PyrdxlP-dep_Trfase_major"/>
</dbReference>
<dbReference type="OrthoDB" id="9577at2157"/>
<dbReference type="Gene3D" id="3.40.640.10">
    <property type="entry name" value="Type I PLP-dependent aspartate aminotransferase-like (Major domain)"/>
    <property type="match status" value="1"/>
</dbReference>
<dbReference type="Gene3D" id="3.90.1150.10">
    <property type="entry name" value="Aspartate Aminotransferase, domain 1"/>
    <property type="match status" value="1"/>
</dbReference>
<comment type="caution">
    <text evidence="2">The sequence shown here is derived from an EMBL/GenBank/DDBJ whole genome shotgun (WGS) entry which is preliminary data.</text>
</comment>
<dbReference type="Proteomes" id="UP000050320">
    <property type="component" value="Unassembled WGS sequence"/>
</dbReference>
<evidence type="ECO:0000313" key="5">
    <source>
        <dbReference type="Proteomes" id="UP000050515"/>
    </source>
</evidence>
<dbReference type="AlphaFoldDB" id="A0A0N8PQI6"/>
<dbReference type="Proteomes" id="UP000050515">
    <property type="component" value="Unassembled WGS sequence"/>
</dbReference>
<sequence>MNKENIRNLFYGLDKIDHLAACSKSPMLKSVKYALEKYTDDVITFGNPWNMWVEKVNEARKLFADIIHANANDVAVLYSVSSALDAVMSSFTFKRNNNIVTSDLEFPTTNFILQAYKKYGLEIKTIKNKNGIIKINEYEKAVNDSTTLVTAIHVSSLNGFMQNVSEIAKIAHENNSYIYVDDYQSLGALNINVQNEKIDFLASGNLKWLLGVSGVAFLYVNPKISDELTPTNIGWFSQRDPAQFGAEDINYASGARRFENGTWGMPAIYASIEGMRCILKNYNDVENEDRKLFNYAKERLEKYNIKLATPIESANIIAIPLKNPAEAEYILKKKYNIITSARAESLRISPHFYNTFNEIDDAINAIKNEFFM</sequence>
<dbReference type="InterPro" id="IPR015422">
    <property type="entry name" value="PyrdxlP-dep_Trfase_small"/>
</dbReference>
<keyword evidence="4" id="KW-1185">Reference proteome</keyword>
<reference evidence="3 4" key="2">
    <citation type="submission" date="2015-09" db="EMBL/GenBank/DDBJ databases">
        <title>Heavy metals and arsenic resistance mechanisms in polyextremophilic archaea of the family Ferroplasmaceae.</title>
        <authorList>
            <person name="Bulaev A.G."/>
            <person name="Kanygina A.V."/>
        </authorList>
    </citation>
    <scope>NUCLEOTIDE SEQUENCE [LARGE SCALE GENOMIC DNA]</scope>
    <source>
        <strain evidence="3 4">VT</strain>
    </source>
</reference>
<dbReference type="Pfam" id="PF00266">
    <property type="entry name" value="Aminotran_5"/>
    <property type="match status" value="1"/>
</dbReference>
<dbReference type="EMBL" id="LKBG01000279">
    <property type="protein sequence ID" value="KQB33750.1"/>
    <property type="molecule type" value="Genomic_DNA"/>
</dbReference>
<proteinExistence type="predicted"/>
<organism evidence="2 5">
    <name type="scientific">Acidiplasma aeolicum</name>
    <dbReference type="NCBI Taxonomy" id="507754"/>
    <lineage>
        <taxon>Archaea</taxon>
        <taxon>Methanobacteriati</taxon>
        <taxon>Thermoplasmatota</taxon>
        <taxon>Thermoplasmata</taxon>
        <taxon>Thermoplasmatales</taxon>
        <taxon>Ferroplasmaceae</taxon>
        <taxon>Acidiplasma</taxon>
    </lineage>
</organism>
<evidence type="ECO:0000259" key="1">
    <source>
        <dbReference type="Pfam" id="PF00266"/>
    </source>
</evidence>
<evidence type="ECO:0000313" key="2">
    <source>
        <dbReference type="EMBL" id="KPV47229.1"/>
    </source>
</evidence>
<dbReference type="InterPro" id="IPR015424">
    <property type="entry name" value="PyrdxlP-dep_Trfase"/>
</dbReference>
<evidence type="ECO:0000313" key="3">
    <source>
        <dbReference type="EMBL" id="KQB33750.1"/>
    </source>
</evidence>
<protein>
    <submittedName>
        <fullName evidence="2">Cysteine desulfurase</fullName>
    </submittedName>
</protein>
<feature type="domain" description="Aminotransferase class V" evidence="1">
    <location>
        <begin position="53"/>
        <end position="360"/>
    </location>
</feature>
<reference evidence="2 5" key="1">
    <citation type="submission" date="2015-09" db="EMBL/GenBank/DDBJ databases">
        <title>Draft genome sequence of Acidiplasma aeolicum DSM 18409.</title>
        <authorList>
            <person name="Hemp J."/>
        </authorList>
    </citation>
    <scope>NUCLEOTIDE SEQUENCE [LARGE SCALE GENOMIC DNA]</scope>
    <source>
        <strain evidence="2 5">V</strain>
    </source>
</reference>
<gene>
    <name evidence="3" type="ORF">AOG54_06590</name>
    <name evidence="2" type="ORF">SE19_01960</name>
</gene>
<dbReference type="InterPro" id="IPR000192">
    <property type="entry name" value="Aminotrans_V_dom"/>
</dbReference>
<dbReference type="RefSeq" id="WP_048101213.1">
    <property type="nucleotide sequence ID" value="NZ_JBBYJF010000035.1"/>
</dbReference>